<proteinExistence type="predicted"/>
<dbReference type="SUPFAM" id="SSF53850">
    <property type="entry name" value="Periplasmic binding protein-like II"/>
    <property type="match status" value="1"/>
</dbReference>
<evidence type="ECO:0000313" key="2">
    <source>
        <dbReference type="EMBL" id="QBF83633.1"/>
    </source>
</evidence>
<dbReference type="RefSeq" id="WP_130600941.1">
    <property type="nucleotide sequence ID" value="NZ_CP036200.1"/>
</dbReference>
<name>A0A411PJB4_9GAMM</name>
<dbReference type="EMBL" id="CP036200">
    <property type="protein sequence ID" value="QBF83633.1"/>
    <property type="molecule type" value="Genomic_DNA"/>
</dbReference>
<protein>
    <submittedName>
        <fullName evidence="2">Amino acid ABC transporter</fullName>
    </submittedName>
</protein>
<dbReference type="KEGG" id="smai:EXU30_13705"/>
<organism evidence="2 3">
    <name type="scientific">Shewanella maritima</name>
    <dbReference type="NCBI Taxonomy" id="2520507"/>
    <lineage>
        <taxon>Bacteria</taxon>
        <taxon>Pseudomonadati</taxon>
        <taxon>Pseudomonadota</taxon>
        <taxon>Gammaproteobacteria</taxon>
        <taxon>Alteromonadales</taxon>
        <taxon>Shewanellaceae</taxon>
        <taxon>Shewanella</taxon>
    </lineage>
</organism>
<evidence type="ECO:0000256" key="1">
    <source>
        <dbReference type="SAM" id="SignalP"/>
    </source>
</evidence>
<keyword evidence="1" id="KW-0732">Signal</keyword>
<dbReference type="Proteomes" id="UP000291106">
    <property type="component" value="Chromosome"/>
</dbReference>
<feature type="signal peptide" evidence="1">
    <location>
        <begin position="1"/>
        <end position="27"/>
    </location>
</feature>
<reference evidence="2 3" key="1">
    <citation type="submission" date="2019-02" db="EMBL/GenBank/DDBJ databases">
        <title>Shewanella sp. D4-2 isolated from Dokdo Island.</title>
        <authorList>
            <person name="Baek K."/>
        </authorList>
    </citation>
    <scope>NUCLEOTIDE SEQUENCE [LARGE SCALE GENOMIC DNA]</scope>
    <source>
        <strain evidence="2 3">D4-2</strain>
    </source>
</reference>
<feature type="chain" id="PRO_5019548437" evidence="1">
    <location>
        <begin position="28"/>
        <end position="235"/>
    </location>
</feature>
<gene>
    <name evidence="2" type="ORF">EXU30_13705</name>
</gene>
<dbReference type="AlphaFoldDB" id="A0A411PJB4"/>
<sequence>MPKPFFIISLLFISLYHLPTAITSVFANEATPTVGQSKSYSFATSNSIEPFFFAHQHRGIQYDLLVAALNQKGIELDHIVFAPNLRALRLVNTQQIDCIINAPADADGLHFTQSLIEYQNALFYLTNSKLEVASIEDLLRYSLSGFQNAKKFLGEEYENMVARHSNYEELSNQKGQVVMLFNGHVEAIVMEEKIFKYYSKLLVGKLDTKQLVTQTNLFKPAPGLSAATTAKSPNK</sequence>
<accession>A0A411PJB4</accession>
<dbReference type="Gene3D" id="3.40.190.10">
    <property type="entry name" value="Periplasmic binding protein-like II"/>
    <property type="match status" value="2"/>
</dbReference>
<dbReference type="OrthoDB" id="6259163at2"/>
<keyword evidence="3" id="KW-1185">Reference proteome</keyword>
<evidence type="ECO:0000313" key="3">
    <source>
        <dbReference type="Proteomes" id="UP000291106"/>
    </source>
</evidence>